<name>A0A8J4WU24_9TREM</name>
<reference evidence="12" key="1">
    <citation type="submission" date="2019-05" db="EMBL/GenBank/DDBJ databases">
        <title>Annotation for the trematode Paragonimus heterotremus.</title>
        <authorList>
            <person name="Choi Y.-J."/>
        </authorList>
    </citation>
    <scope>NUCLEOTIDE SEQUENCE</scope>
    <source>
        <strain evidence="12">LC</strain>
    </source>
</reference>
<proteinExistence type="inferred from homology"/>
<dbReference type="EMBL" id="LUCH01006950">
    <property type="protein sequence ID" value="KAF5396997.1"/>
    <property type="molecule type" value="Genomic_DNA"/>
</dbReference>
<dbReference type="PANTHER" id="PTHR11956">
    <property type="entry name" value="ARGINYL-TRNA SYNTHETASE"/>
    <property type="match status" value="1"/>
</dbReference>
<dbReference type="SMART" id="SM01016">
    <property type="entry name" value="Arg_tRNA_synt_N"/>
    <property type="match status" value="1"/>
</dbReference>
<organism evidence="12 13">
    <name type="scientific">Paragonimus heterotremus</name>
    <dbReference type="NCBI Taxonomy" id="100268"/>
    <lineage>
        <taxon>Eukaryota</taxon>
        <taxon>Metazoa</taxon>
        <taxon>Spiralia</taxon>
        <taxon>Lophotrochozoa</taxon>
        <taxon>Platyhelminthes</taxon>
        <taxon>Trematoda</taxon>
        <taxon>Digenea</taxon>
        <taxon>Plagiorchiida</taxon>
        <taxon>Troglotremata</taxon>
        <taxon>Troglotrematidae</taxon>
        <taxon>Paragonimus</taxon>
    </lineage>
</organism>
<evidence type="ECO:0000256" key="9">
    <source>
        <dbReference type="ARBA" id="ARBA00049339"/>
    </source>
</evidence>
<keyword evidence="4 10" id="KW-0547">Nucleotide-binding</keyword>
<dbReference type="PRINTS" id="PR01038">
    <property type="entry name" value="TRNASYNTHARG"/>
</dbReference>
<accession>A0A8J4WU24</accession>
<dbReference type="Pfam" id="PF00750">
    <property type="entry name" value="tRNA-synt_1d"/>
    <property type="match status" value="1"/>
</dbReference>
<dbReference type="AlphaFoldDB" id="A0A8J4WU24"/>
<evidence type="ECO:0000256" key="4">
    <source>
        <dbReference type="ARBA" id="ARBA00022741"/>
    </source>
</evidence>
<keyword evidence="6 10" id="KW-0648">Protein biosynthesis</keyword>
<dbReference type="GO" id="GO:0006420">
    <property type="term" value="P:arginyl-tRNA aminoacylation"/>
    <property type="evidence" value="ECO:0007669"/>
    <property type="project" value="InterPro"/>
</dbReference>
<dbReference type="SUPFAM" id="SSF55190">
    <property type="entry name" value="Arginyl-tRNA synthetase (ArgRS), N-terminal 'additional' domain"/>
    <property type="match status" value="1"/>
</dbReference>
<dbReference type="OrthoDB" id="68056at2759"/>
<dbReference type="Pfam" id="PF03485">
    <property type="entry name" value="Arg_tRNA_synt_N"/>
    <property type="match status" value="1"/>
</dbReference>
<evidence type="ECO:0000256" key="10">
    <source>
        <dbReference type="RuleBase" id="RU363038"/>
    </source>
</evidence>
<keyword evidence="7 10" id="KW-0030">Aminoacyl-tRNA synthetase</keyword>
<keyword evidence="3 10" id="KW-0436">Ligase</keyword>
<evidence type="ECO:0000256" key="3">
    <source>
        <dbReference type="ARBA" id="ARBA00022598"/>
    </source>
</evidence>
<dbReference type="Gene3D" id="3.40.50.620">
    <property type="entry name" value="HUPs"/>
    <property type="match status" value="1"/>
</dbReference>
<protein>
    <recommendedName>
        <fullName evidence="2">arginine--tRNA ligase</fullName>
        <ecNumber evidence="2">6.1.1.19</ecNumber>
    </recommendedName>
    <alternativeName>
        <fullName evidence="8">Arginyl-tRNA synthetase</fullName>
    </alternativeName>
</protein>
<feature type="domain" description="Arginyl tRNA synthetase N-terminal" evidence="11">
    <location>
        <begin position="63"/>
        <end position="162"/>
    </location>
</feature>
<evidence type="ECO:0000256" key="1">
    <source>
        <dbReference type="ARBA" id="ARBA00005594"/>
    </source>
</evidence>
<dbReference type="EC" id="6.1.1.19" evidence="2"/>
<dbReference type="PANTHER" id="PTHR11956:SF5">
    <property type="entry name" value="ARGININE--TRNA LIGASE, CYTOPLASMIC"/>
    <property type="match status" value="1"/>
</dbReference>
<dbReference type="Gene3D" id="3.30.1360.70">
    <property type="entry name" value="Arginyl tRNA synthetase N-terminal domain"/>
    <property type="match status" value="1"/>
</dbReference>
<dbReference type="GO" id="GO:0004814">
    <property type="term" value="F:arginine-tRNA ligase activity"/>
    <property type="evidence" value="ECO:0007669"/>
    <property type="project" value="UniProtKB-EC"/>
</dbReference>
<dbReference type="Proteomes" id="UP000748531">
    <property type="component" value="Unassembled WGS sequence"/>
</dbReference>
<dbReference type="InterPro" id="IPR036695">
    <property type="entry name" value="Arg-tRNA-synth_N_sf"/>
</dbReference>
<evidence type="ECO:0000313" key="12">
    <source>
        <dbReference type="EMBL" id="KAF5396997.1"/>
    </source>
</evidence>
<evidence type="ECO:0000313" key="13">
    <source>
        <dbReference type="Proteomes" id="UP000748531"/>
    </source>
</evidence>
<comment type="caution">
    <text evidence="12">The sequence shown here is derived from an EMBL/GenBank/DDBJ whole genome shotgun (WGS) entry which is preliminary data.</text>
</comment>
<dbReference type="InterPro" id="IPR035684">
    <property type="entry name" value="ArgRS_core"/>
</dbReference>
<dbReference type="GO" id="GO:0005524">
    <property type="term" value="F:ATP binding"/>
    <property type="evidence" value="ECO:0007669"/>
    <property type="project" value="UniProtKB-KW"/>
</dbReference>
<comment type="catalytic activity">
    <reaction evidence="9">
        <text>tRNA(Arg) + L-arginine + ATP = L-arginyl-tRNA(Arg) + AMP + diphosphate</text>
        <dbReference type="Rhea" id="RHEA:20301"/>
        <dbReference type="Rhea" id="RHEA-COMP:9658"/>
        <dbReference type="Rhea" id="RHEA-COMP:9673"/>
        <dbReference type="ChEBI" id="CHEBI:30616"/>
        <dbReference type="ChEBI" id="CHEBI:32682"/>
        <dbReference type="ChEBI" id="CHEBI:33019"/>
        <dbReference type="ChEBI" id="CHEBI:78442"/>
        <dbReference type="ChEBI" id="CHEBI:78513"/>
        <dbReference type="ChEBI" id="CHEBI:456215"/>
        <dbReference type="EC" id="6.1.1.19"/>
    </reaction>
</comment>
<dbReference type="FunFam" id="3.30.1360.70:FF:000002">
    <property type="entry name" value="arginine--tRNA ligase, cytoplasmic"/>
    <property type="match status" value="1"/>
</dbReference>
<dbReference type="SUPFAM" id="SSF52374">
    <property type="entry name" value="Nucleotidylyl transferase"/>
    <property type="match status" value="1"/>
</dbReference>
<evidence type="ECO:0000259" key="11">
    <source>
        <dbReference type="SMART" id="SM01016"/>
    </source>
</evidence>
<sequence>MSQVIQIEKLEQAFEDILNQPELSGVKQLYDRKASLNYHARHLESAIKMLEDDLRKHSVSFQAATEALIDFAIKNVFPGLTGHKVLINVPTKNTFGDLQCNSAIRLSKVIRYFHIISAQDVQNSVCANDPQTIAKLIIEAVPSNDIIEKMEVAGPGFINIWVSKTFVVRELRKIISIGARPPRLSRTYTIAIDMSSPNIAKEMHVGHLRSTIIGESISRLLSFLGHRVLKINHIGDWGTQFGMLIAHLQELFPDSNCAPPIADLQAFYKTSKTRFDSEEDFKSRAYNAVVQLQCLDPKHIRAWEQICDISRKGTLHAIDDLMHA</sequence>
<dbReference type="InterPro" id="IPR014729">
    <property type="entry name" value="Rossmann-like_a/b/a_fold"/>
</dbReference>
<keyword evidence="13" id="KW-1185">Reference proteome</keyword>
<dbReference type="PROSITE" id="PS00178">
    <property type="entry name" value="AA_TRNA_LIGASE_I"/>
    <property type="match status" value="1"/>
</dbReference>
<evidence type="ECO:0000256" key="8">
    <source>
        <dbReference type="ARBA" id="ARBA00033033"/>
    </source>
</evidence>
<dbReference type="GO" id="GO:0005737">
    <property type="term" value="C:cytoplasm"/>
    <property type="evidence" value="ECO:0007669"/>
    <property type="project" value="InterPro"/>
</dbReference>
<dbReference type="InterPro" id="IPR001412">
    <property type="entry name" value="aa-tRNA-synth_I_CS"/>
</dbReference>
<comment type="similarity">
    <text evidence="1 10">Belongs to the class-I aminoacyl-tRNA synthetase family.</text>
</comment>
<gene>
    <name evidence="12" type="ORF">PHET_09881</name>
</gene>
<keyword evidence="5 10" id="KW-0067">ATP-binding</keyword>
<evidence type="ECO:0000256" key="5">
    <source>
        <dbReference type="ARBA" id="ARBA00022840"/>
    </source>
</evidence>
<dbReference type="InterPro" id="IPR001278">
    <property type="entry name" value="Arg-tRNA-ligase"/>
</dbReference>
<evidence type="ECO:0000256" key="7">
    <source>
        <dbReference type="ARBA" id="ARBA00023146"/>
    </source>
</evidence>
<dbReference type="InterPro" id="IPR005148">
    <property type="entry name" value="Arg-tRNA-synth_N"/>
</dbReference>
<evidence type="ECO:0000256" key="6">
    <source>
        <dbReference type="ARBA" id="ARBA00022917"/>
    </source>
</evidence>
<evidence type="ECO:0000256" key="2">
    <source>
        <dbReference type="ARBA" id="ARBA00012837"/>
    </source>
</evidence>